<dbReference type="GO" id="GO:0009317">
    <property type="term" value="C:acetyl-CoA carboxylase complex"/>
    <property type="evidence" value="ECO:0007669"/>
    <property type="project" value="TreeGrafter"/>
</dbReference>
<dbReference type="InterPro" id="IPR011763">
    <property type="entry name" value="COA_CT_C"/>
</dbReference>
<accession>A0A7K1KX21</accession>
<feature type="domain" description="CoA carboxyltransferase C-terminal" evidence="2">
    <location>
        <begin position="187"/>
        <end position="404"/>
    </location>
</feature>
<gene>
    <name evidence="3" type="ORF">GNZ18_09095</name>
</gene>
<dbReference type="SUPFAM" id="SSF52096">
    <property type="entry name" value="ClpP/crotonase"/>
    <property type="match status" value="2"/>
</dbReference>
<name>A0A7K1KX21_9ACTN</name>
<dbReference type="PROSITE" id="PS50989">
    <property type="entry name" value="COA_CT_CTER"/>
    <property type="match status" value="1"/>
</dbReference>
<comment type="caution">
    <text evidence="3">The sequence shown here is derived from an EMBL/GenBank/DDBJ whole genome shotgun (WGS) entry which is preliminary data.</text>
</comment>
<dbReference type="AlphaFoldDB" id="A0A7K1KX21"/>
<dbReference type="Gene3D" id="3.90.226.10">
    <property type="entry name" value="2-enoyl-CoA Hydratase, Chain A, domain 1"/>
    <property type="match status" value="2"/>
</dbReference>
<dbReference type="Pfam" id="PF01039">
    <property type="entry name" value="Carboxyl_trans"/>
    <property type="match status" value="1"/>
</dbReference>
<evidence type="ECO:0000313" key="3">
    <source>
        <dbReference type="EMBL" id="MUN36750.1"/>
    </source>
</evidence>
<dbReference type="PANTHER" id="PTHR43842:SF2">
    <property type="entry name" value="PROPIONYL-COA CARBOXYLASE BETA CHAIN, MITOCHONDRIAL"/>
    <property type="match status" value="1"/>
</dbReference>
<dbReference type="InterPro" id="IPR034733">
    <property type="entry name" value="AcCoA_carboxyl_beta"/>
</dbReference>
<evidence type="ECO:0000259" key="1">
    <source>
        <dbReference type="PROSITE" id="PS50980"/>
    </source>
</evidence>
<proteinExistence type="predicted"/>
<reference evidence="3 4" key="1">
    <citation type="submission" date="2019-11" db="EMBL/GenBank/DDBJ databases">
        <authorList>
            <person name="Cao P."/>
        </authorList>
    </citation>
    <scope>NUCLEOTIDE SEQUENCE [LARGE SCALE GENOMIC DNA]</scope>
    <source>
        <strain evidence="3 4">NEAU-AAG5</strain>
    </source>
</reference>
<dbReference type="PANTHER" id="PTHR43842">
    <property type="entry name" value="PROPIONYL-COA CARBOXYLASE BETA CHAIN"/>
    <property type="match status" value="1"/>
</dbReference>
<dbReference type="GO" id="GO:0004658">
    <property type="term" value="F:propionyl-CoA carboxylase activity"/>
    <property type="evidence" value="ECO:0007669"/>
    <property type="project" value="TreeGrafter"/>
</dbReference>
<evidence type="ECO:0000313" key="4">
    <source>
        <dbReference type="Proteomes" id="UP000432015"/>
    </source>
</evidence>
<organism evidence="3 4">
    <name type="scientific">Actinomadura litoris</name>
    <dbReference type="NCBI Taxonomy" id="2678616"/>
    <lineage>
        <taxon>Bacteria</taxon>
        <taxon>Bacillati</taxon>
        <taxon>Actinomycetota</taxon>
        <taxon>Actinomycetes</taxon>
        <taxon>Streptosporangiales</taxon>
        <taxon>Thermomonosporaceae</taxon>
        <taxon>Actinomadura</taxon>
    </lineage>
</organism>
<keyword evidence="4" id="KW-1185">Reference proteome</keyword>
<feature type="domain" description="CoA carboxyltransferase N-terminal" evidence="1">
    <location>
        <begin position="62"/>
        <end position="152"/>
    </location>
</feature>
<evidence type="ECO:0000259" key="2">
    <source>
        <dbReference type="PROSITE" id="PS50989"/>
    </source>
</evidence>
<dbReference type="Proteomes" id="UP000432015">
    <property type="component" value="Unassembled WGS sequence"/>
</dbReference>
<protein>
    <submittedName>
        <fullName evidence="3">Acyl-CoA carboxylase subunit beta</fullName>
    </submittedName>
</protein>
<dbReference type="RefSeq" id="WP_156215815.1">
    <property type="nucleotide sequence ID" value="NZ_WOFH01000003.1"/>
</dbReference>
<dbReference type="EMBL" id="WOFH01000003">
    <property type="protein sequence ID" value="MUN36750.1"/>
    <property type="molecule type" value="Genomic_DNA"/>
</dbReference>
<dbReference type="InterPro" id="IPR051047">
    <property type="entry name" value="AccD/PCCB"/>
</dbReference>
<dbReference type="InterPro" id="IPR029045">
    <property type="entry name" value="ClpP/crotonase-like_dom_sf"/>
</dbReference>
<dbReference type="PROSITE" id="PS50980">
    <property type="entry name" value="COA_CT_NTER"/>
    <property type="match status" value="1"/>
</dbReference>
<dbReference type="InterPro" id="IPR011762">
    <property type="entry name" value="COA_CT_N"/>
</dbReference>
<sequence length="404" mass="42067">MTRLTTVPPGERRPAGGRDPYLRLNRLLDTGSLRRVHPEDDLSAVAVRGRVAGAEVIAFCAGGEIGMGECLRIAHATDLAAAEDRPVIGVWHPGGTRLDDGVEALDGAGRVFAAMVRASGKVPQISVVLGPAAHGAAYGPALTDLVIVAPDGRGPLIDPTGFGAEPQARHTGVVHMVAGSRDEALDEARRLIALLTRPGRFDPAPPAGLPPDAAPDPRALLRALLDGGELTEMQRHRAPGVVIGLGRLAGGTIGVVAGDPRREGGTLDGVGAEKVARFVRMCDSLGIPLVVVFDAPGELPSAREEWDGVMLRGAKLLYAFAEAVVPRVTLITGRSADAMCVALNSRSLGATKVFAWPDADVAAMGDARYGVVDEVVTPGRTREKIAAALTAGVRRRGRHGNIPL</sequence>